<feature type="region of interest" description="Disordered" evidence="4">
    <location>
        <begin position="301"/>
        <end position="329"/>
    </location>
</feature>
<evidence type="ECO:0000313" key="6">
    <source>
        <dbReference type="Proteomes" id="UP000091926"/>
    </source>
</evidence>
<protein>
    <submittedName>
        <fullName evidence="5">Short-chain dehydrogenase</fullName>
    </submittedName>
</protein>
<sequence>MWTAGAARAWLLAALAVFILGGCAISPRIGPGDREHIAGKTFVVTGASSGFGRGVALELAARGANVVLAARRVEVLDEVAAQVRQRGGVPLVVRTDVGEARDVLALADATVARFGRIDVWINNAGVAALGRFEDIPLEDHARLIQTNVMGVIHGSYVAMRRFRAQGSGTLVNVASMESVVPLAYHASYSASKAAVWSLGRALNEEIRLSGQRDIHVASVLPWAADTPVLQHAANYTGREPRLVAMDDPQIVVDAIVWIAVHPQEDLPVGWKARGVYVMHRWLPDTTEEIAADMEHKAQMEDVPAAPATSGALHRALQQGRGVEGESPRP</sequence>
<evidence type="ECO:0000256" key="3">
    <source>
        <dbReference type="RuleBase" id="RU000363"/>
    </source>
</evidence>
<evidence type="ECO:0000256" key="2">
    <source>
        <dbReference type="ARBA" id="ARBA00023002"/>
    </source>
</evidence>
<evidence type="ECO:0000313" key="5">
    <source>
        <dbReference type="EMBL" id="ANN80243.1"/>
    </source>
</evidence>
<name>A0A193GKZ6_9BORD</name>
<dbReference type="PRINTS" id="PR00080">
    <property type="entry name" value="SDRFAMILY"/>
</dbReference>
<keyword evidence="2" id="KW-0560">Oxidoreductase</keyword>
<reference evidence="5 6" key="1">
    <citation type="submission" date="2016-06" db="EMBL/GenBank/DDBJ databases">
        <title>Complete genome sequences of Bordetella bronchialis and Bordetella flabilis.</title>
        <authorList>
            <person name="LiPuma J.J."/>
            <person name="Spilker T."/>
        </authorList>
    </citation>
    <scope>NUCLEOTIDE SEQUENCE [LARGE SCALE GENOMIC DNA]</scope>
    <source>
        <strain evidence="5 6">AU10664</strain>
    </source>
</reference>
<evidence type="ECO:0000256" key="1">
    <source>
        <dbReference type="ARBA" id="ARBA00006484"/>
    </source>
</evidence>
<accession>A0A193GKZ6</accession>
<dbReference type="Proteomes" id="UP000091926">
    <property type="component" value="Chromosome"/>
</dbReference>
<dbReference type="GO" id="GO:0016491">
    <property type="term" value="F:oxidoreductase activity"/>
    <property type="evidence" value="ECO:0007669"/>
    <property type="project" value="UniProtKB-KW"/>
</dbReference>
<dbReference type="InterPro" id="IPR036291">
    <property type="entry name" value="NAD(P)-bd_dom_sf"/>
</dbReference>
<dbReference type="EMBL" id="CP016172">
    <property type="protein sequence ID" value="ANN80243.1"/>
    <property type="molecule type" value="Genomic_DNA"/>
</dbReference>
<keyword evidence="6" id="KW-1185">Reference proteome</keyword>
<dbReference type="PRINTS" id="PR00081">
    <property type="entry name" value="GDHRDH"/>
</dbReference>
<gene>
    <name evidence="5" type="ORF">BAU07_04730</name>
</gene>
<proteinExistence type="inferred from homology"/>
<dbReference type="PANTHER" id="PTHR44196:SF1">
    <property type="entry name" value="DEHYDROGENASE_REDUCTASE SDR FAMILY MEMBER 7B"/>
    <property type="match status" value="1"/>
</dbReference>
<dbReference type="PANTHER" id="PTHR44196">
    <property type="entry name" value="DEHYDROGENASE/REDUCTASE SDR FAMILY MEMBER 7B"/>
    <property type="match status" value="1"/>
</dbReference>
<dbReference type="KEGG" id="bfz:BAU07_04730"/>
<organism evidence="5 6">
    <name type="scientific">Bordetella flabilis</name>
    <dbReference type="NCBI Taxonomy" id="463014"/>
    <lineage>
        <taxon>Bacteria</taxon>
        <taxon>Pseudomonadati</taxon>
        <taxon>Pseudomonadota</taxon>
        <taxon>Betaproteobacteria</taxon>
        <taxon>Burkholderiales</taxon>
        <taxon>Alcaligenaceae</taxon>
        <taxon>Bordetella</taxon>
    </lineage>
</organism>
<dbReference type="InterPro" id="IPR002347">
    <property type="entry name" value="SDR_fam"/>
</dbReference>
<comment type="similarity">
    <text evidence="1 3">Belongs to the short-chain dehydrogenases/reductases (SDR) family.</text>
</comment>
<dbReference type="SUPFAM" id="SSF51735">
    <property type="entry name" value="NAD(P)-binding Rossmann-fold domains"/>
    <property type="match status" value="1"/>
</dbReference>
<dbReference type="AlphaFoldDB" id="A0A193GKZ6"/>
<dbReference type="Pfam" id="PF00106">
    <property type="entry name" value="adh_short"/>
    <property type="match status" value="1"/>
</dbReference>
<evidence type="ECO:0000256" key="4">
    <source>
        <dbReference type="SAM" id="MobiDB-lite"/>
    </source>
</evidence>
<dbReference type="Gene3D" id="3.40.50.720">
    <property type="entry name" value="NAD(P)-binding Rossmann-like Domain"/>
    <property type="match status" value="1"/>
</dbReference>
<dbReference type="STRING" id="463014.BAU07_04730"/>
<dbReference type="GO" id="GO:0016020">
    <property type="term" value="C:membrane"/>
    <property type="evidence" value="ECO:0007669"/>
    <property type="project" value="TreeGrafter"/>
</dbReference>